<dbReference type="InterPro" id="IPR005561">
    <property type="entry name" value="ANTAR"/>
</dbReference>
<evidence type="ECO:0000259" key="6">
    <source>
        <dbReference type="PROSITE" id="PS50921"/>
    </source>
</evidence>
<dbReference type="GO" id="GO:0016301">
    <property type="term" value="F:kinase activity"/>
    <property type="evidence" value="ECO:0007669"/>
    <property type="project" value="UniProtKB-KW"/>
</dbReference>
<dbReference type="InterPro" id="IPR036388">
    <property type="entry name" value="WH-like_DNA-bd_sf"/>
</dbReference>
<keyword evidence="4" id="KW-0804">Transcription</keyword>
<protein>
    <submittedName>
        <fullName evidence="7">ANTAR domain-containing protein</fullName>
    </submittedName>
</protein>
<dbReference type="EMBL" id="QOUI01000007">
    <property type="protein sequence ID" value="RCK69285.1"/>
    <property type="molecule type" value="Genomic_DNA"/>
</dbReference>
<dbReference type="GO" id="GO:0003723">
    <property type="term" value="F:RNA binding"/>
    <property type="evidence" value="ECO:0007669"/>
    <property type="project" value="InterPro"/>
</dbReference>
<evidence type="ECO:0000256" key="5">
    <source>
        <dbReference type="SAM" id="MobiDB-lite"/>
    </source>
</evidence>
<comment type="caution">
    <text evidence="7">The sequence shown here is derived from an EMBL/GenBank/DDBJ whole genome shotgun (WGS) entry which is preliminary data.</text>
</comment>
<organism evidence="7 8">
    <name type="scientific">Desertihabitans brevis</name>
    <dbReference type="NCBI Taxonomy" id="2268447"/>
    <lineage>
        <taxon>Bacteria</taxon>
        <taxon>Bacillati</taxon>
        <taxon>Actinomycetota</taxon>
        <taxon>Actinomycetes</taxon>
        <taxon>Propionibacteriales</taxon>
        <taxon>Propionibacteriaceae</taxon>
        <taxon>Desertihabitans</taxon>
    </lineage>
</organism>
<feature type="domain" description="ANTAR" evidence="6">
    <location>
        <begin position="338"/>
        <end position="399"/>
    </location>
</feature>
<evidence type="ECO:0000313" key="7">
    <source>
        <dbReference type="EMBL" id="RCK69285.1"/>
    </source>
</evidence>
<evidence type="ECO:0000256" key="4">
    <source>
        <dbReference type="ARBA" id="ARBA00023163"/>
    </source>
</evidence>
<accession>A0A367YTR0</accession>
<dbReference type="Pfam" id="PF03861">
    <property type="entry name" value="ANTAR"/>
    <property type="match status" value="1"/>
</dbReference>
<dbReference type="SMART" id="SM01012">
    <property type="entry name" value="ANTAR"/>
    <property type="match status" value="1"/>
</dbReference>
<evidence type="ECO:0000313" key="8">
    <source>
        <dbReference type="Proteomes" id="UP000252770"/>
    </source>
</evidence>
<gene>
    <name evidence="7" type="ORF">DT076_12805</name>
</gene>
<dbReference type="Proteomes" id="UP000252770">
    <property type="component" value="Unassembled WGS sequence"/>
</dbReference>
<dbReference type="AlphaFoldDB" id="A0A367YTR0"/>
<keyword evidence="3" id="KW-0805">Transcription regulation</keyword>
<dbReference type="SMART" id="SM00065">
    <property type="entry name" value="GAF"/>
    <property type="match status" value="1"/>
</dbReference>
<evidence type="ECO:0000256" key="3">
    <source>
        <dbReference type="ARBA" id="ARBA00023015"/>
    </source>
</evidence>
<name>A0A367YTR0_9ACTN</name>
<dbReference type="SUPFAM" id="SSF55781">
    <property type="entry name" value="GAF domain-like"/>
    <property type="match status" value="1"/>
</dbReference>
<feature type="region of interest" description="Disordered" evidence="5">
    <location>
        <begin position="36"/>
        <end position="73"/>
    </location>
</feature>
<dbReference type="PROSITE" id="PS50921">
    <property type="entry name" value="ANTAR"/>
    <property type="match status" value="1"/>
</dbReference>
<feature type="compositionally biased region" description="Low complexity" evidence="5">
    <location>
        <begin position="106"/>
        <end position="135"/>
    </location>
</feature>
<dbReference type="InterPro" id="IPR011006">
    <property type="entry name" value="CheY-like_superfamily"/>
</dbReference>
<evidence type="ECO:0000256" key="1">
    <source>
        <dbReference type="ARBA" id="ARBA00022679"/>
    </source>
</evidence>
<dbReference type="SUPFAM" id="SSF52172">
    <property type="entry name" value="CheY-like"/>
    <property type="match status" value="1"/>
</dbReference>
<feature type="region of interest" description="Disordered" evidence="5">
    <location>
        <begin position="90"/>
        <end position="185"/>
    </location>
</feature>
<proteinExistence type="predicted"/>
<dbReference type="Pfam" id="PF13185">
    <property type="entry name" value="GAF_2"/>
    <property type="match status" value="1"/>
</dbReference>
<dbReference type="Gene3D" id="3.30.450.40">
    <property type="match status" value="1"/>
</dbReference>
<evidence type="ECO:0000256" key="2">
    <source>
        <dbReference type="ARBA" id="ARBA00022777"/>
    </source>
</evidence>
<dbReference type="Gene3D" id="1.10.10.10">
    <property type="entry name" value="Winged helix-like DNA-binding domain superfamily/Winged helix DNA-binding domain"/>
    <property type="match status" value="1"/>
</dbReference>
<keyword evidence="2" id="KW-0418">Kinase</keyword>
<dbReference type="InterPro" id="IPR029016">
    <property type="entry name" value="GAF-like_dom_sf"/>
</dbReference>
<keyword evidence="8" id="KW-1185">Reference proteome</keyword>
<dbReference type="InterPro" id="IPR003018">
    <property type="entry name" value="GAF"/>
</dbReference>
<sequence>MVRHRRGARRVTLQVAGHGAAVAVRLPSHGKKLHKDLLGSAPDGWPRAGVRTRTSQRAEDEQPVTQVEPSPQPLGWSLFRHVRRTDFLPAHVADTPRRANRRRGAGRWPGRLQSSPATPSASRPPGSRIGPSRPATTGVATGDPRHHFCPPARPAAAGPRTRPRRPDHLVTSPPPRSPPVKRRADLRGLARAARELHGRLDESERVRAGVRLAVELIEGCDHAGVTVVRDGRVFTGAATDEVVVRGDALQYETGQGPCLQAVRDQKTVLSQDLTSETRWPAWSPRAAAELGTRSMLSVLIYDQHDAYGALNLYGDRVDGFDGDDIELALALATQIALSLASGREIDQRGEAMVSRTTIGQAQGILMERLGISAEQAFEYLRRTSQQMNCKLALIAQELVRTRRLPAERPDPGRDPGPARG</sequence>
<keyword evidence="1" id="KW-0808">Transferase</keyword>
<reference evidence="7 8" key="1">
    <citation type="submission" date="2018-07" db="EMBL/GenBank/DDBJ databases">
        <title>Desertimonas flava gen. nov. sp. nov.</title>
        <authorList>
            <person name="Liu S."/>
        </authorList>
    </citation>
    <scope>NUCLEOTIDE SEQUENCE [LARGE SCALE GENOMIC DNA]</scope>
    <source>
        <strain evidence="7 8">16Sb5-5</strain>
    </source>
</reference>